<evidence type="ECO:0000256" key="1">
    <source>
        <dbReference type="SAM" id="MobiDB-lite"/>
    </source>
</evidence>
<feature type="region of interest" description="Disordered" evidence="1">
    <location>
        <begin position="205"/>
        <end position="224"/>
    </location>
</feature>
<dbReference type="AlphaFoldDB" id="A0A9Q0RY56"/>
<feature type="non-terminal residue" evidence="2">
    <location>
        <position position="1"/>
    </location>
</feature>
<accession>A0A9Q0RY56</accession>
<comment type="caution">
    <text evidence="2">The sequence shown here is derived from an EMBL/GenBank/DDBJ whole genome shotgun (WGS) entry which is preliminary data.</text>
</comment>
<feature type="region of interest" description="Disordered" evidence="1">
    <location>
        <begin position="1"/>
        <end position="34"/>
    </location>
</feature>
<gene>
    <name evidence="2" type="ORF">Bhyg_15129</name>
</gene>
<keyword evidence="3" id="KW-1185">Reference proteome</keyword>
<evidence type="ECO:0000313" key="3">
    <source>
        <dbReference type="Proteomes" id="UP001151699"/>
    </source>
</evidence>
<feature type="non-terminal residue" evidence="2">
    <location>
        <position position="340"/>
    </location>
</feature>
<dbReference type="EMBL" id="WJQU01000004">
    <property type="protein sequence ID" value="KAJ6636538.1"/>
    <property type="molecule type" value="Genomic_DNA"/>
</dbReference>
<dbReference type="Proteomes" id="UP001151699">
    <property type="component" value="Chromosome C"/>
</dbReference>
<protein>
    <submittedName>
        <fullName evidence="2">Uncharacterized protein</fullName>
    </submittedName>
</protein>
<reference evidence="2" key="1">
    <citation type="submission" date="2022-07" db="EMBL/GenBank/DDBJ databases">
        <authorList>
            <person name="Trinca V."/>
            <person name="Uliana J.V.C."/>
            <person name="Torres T.T."/>
            <person name="Ward R.J."/>
            <person name="Monesi N."/>
        </authorList>
    </citation>
    <scope>NUCLEOTIDE SEQUENCE</scope>
    <source>
        <strain evidence="2">HSMRA1968</strain>
        <tissue evidence="2">Whole embryos</tissue>
    </source>
</reference>
<evidence type="ECO:0000313" key="2">
    <source>
        <dbReference type="EMBL" id="KAJ6636538.1"/>
    </source>
</evidence>
<name>A0A9Q0RY56_9DIPT</name>
<organism evidence="2 3">
    <name type="scientific">Pseudolycoriella hygida</name>
    <dbReference type="NCBI Taxonomy" id="35572"/>
    <lineage>
        <taxon>Eukaryota</taxon>
        <taxon>Metazoa</taxon>
        <taxon>Ecdysozoa</taxon>
        <taxon>Arthropoda</taxon>
        <taxon>Hexapoda</taxon>
        <taxon>Insecta</taxon>
        <taxon>Pterygota</taxon>
        <taxon>Neoptera</taxon>
        <taxon>Endopterygota</taxon>
        <taxon>Diptera</taxon>
        <taxon>Nematocera</taxon>
        <taxon>Sciaroidea</taxon>
        <taxon>Sciaridae</taxon>
        <taxon>Pseudolycoriella</taxon>
    </lineage>
</organism>
<sequence length="340" mass="38580">HVPIADGYTSSRNDSIESESDSSVTSKSPNNWNQDTILEEIMSTARAVPDPKSQSLNNNYISRNSPCSVNMGRSPNEHNYHSFMKRSTPRKSIDRCGSPSLSGYPNAVRRGSLDHYGSPPSNAYFPHDLDDIYEYKTDHQYFTHTGNYNQQKSINRTSLNSDAHRQQFFHRTPAARSLDDDNPLHARYADKNRFDNSSFIRSLNDSETSINQSPKEKSSKSSLHGMFKTIGKKAHIWPRKRHESMSCNMATNDTTTPINEVPDNFRSRSKSLDVSYAHRILNDCDATYKIFDSIVREGAHMRRASAELEKRRASLGATRGLRPDGTLDPYHAAILFRDSR</sequence>
<proteinExistence type="predicted"/>
<dbReference type="OrthoDB" id="449052at2759"/>